<accession>A0A1M7RC51</accession>
<protein>
    <submittedName>
        <fullName evidence="3">SnoaL-like domain-containing protein</fullName>
    </submittedName>
</protein>
<feature type="signal peptide" evidence="1">
    <location>
        <begin position="1"/>
        <end position="19"/>
    </location>
</feature>
<dbReference type="Proteomes" id="UP000184339">
    <property type="component" value="Unassembled WGS sequence"/>
</dbReference>
<evidence type="ECO:0000256" key="1">
    <source>
        <dbReference type="SAM" id="SignalP"/>
    </source>
</evidence>
<keyword evidence="4" id="KW-1185">Reference proteome</keyword>
<evidence type="ECO:0000313" key="3">
    <source>
        <dbReference type="EMBL" id="SHN43867.1"/>
    </source>
</evidence>
<dbReference type="Gene3D" id="3.10.450.50">
    <property type="match status" value="1"/>
</dbReference>
<gene>
    <name evidence="3" type="ORF">SAMN05192549_11913</name>
</gene>
<dbReference type="STRING" id="551987.SAMN05192549_11913"/>
<sequence length="142" mass="15794">MRLPISLLVLSAISAPLFAATPTETVAQFHEALSTGKSEQVGALLSPEIQIYESGYVERSREEYTGHHLKADIEFAKATKNKVLKQSERIDGKLAVVMQETETSGKYKGNSVHLFGTETALLEKQGEKWVIVHIHWSSRKSK</sequence>
<feature type="chain" id="PRO_5012997740" evidence="1">
    <location>
        <begin position="20"/>
        <end position="142"/>
    </location>
</feature>
<reference evidence="4" key="1">
    <citation type="submission" date="2016-11" db="EMBL/GenBank/DDBJ databases">
        <authorList>
            <person name="Varghese N."/>
            <person name="Submissions S."/>
        </authorList>
    </citation>
    <scope>NUCLEOTIDE SEQUENCE [LARGE SCALE GENOMIC DNA]</scope>
    <source>
        <strain evidence="4">Sac-22</strain>
    </source>
</reference>
<dbReference type="SUPFAM" id="SSF54427">
    <property type="entry name" value="NTF2-like"/>
    <property type="match status" value="1"/>
</dbReference>
<feature type="domain" description="DUF4440" evidence="2">
    <location>
        <begin position="25"/>
        <end position="131"/>
    </location>
</feature>
<dbReference type="OrthoDB" id="6196903at2"/>
<evidence type="ECO:0000313" key="4">
    <source>
        <dbReference type="Proteomes" id="UP000184339"/>
    </source>
</evidence>
<evidence type="ECO:0000259" key="2">
    <source>
        <dbReference type="Pfam" id="PF14534"/>
    </source>
</evidence>
<proteinExistence type="predicted"/>
<dbReference type="RefSeq" id="WP_072790012.1">
    <property type="nucleotide sequence ID" value="NZ_FRCX01000019.1"/>
</dbReference>
<organism evidence="3 4">
    <name type="scientific">Duganella sacchari</name>
    <dbReference type="NCBI Taxonomy" id="551987"/>
    <lineage>
        <taxon>Bacteria</taxon>
        <taxon>Pseudomonadati</taxon>
        <taxon>Pseudomonadota</taxon>
        <taxon>Betaproteobacteria</taxon>
        <taxon>Burkholderiales</taxon>
        <taxon>Oxalobacteraceae</taxon>
        <taxon>Telluria group</taxon>
        <taxon>Duganella</taxon>
    </lineage>
</organism>
<dbReference type="AlphaFoldDB" id="A0A1M7RC51"/>
<keyword evidence="1" id="KW-0732">Signal</keyword>
<dbReference type="InterPro" id="IPR032710">
    <property type="entry name" value="NTF2-like_dom_sf"/>
</dbReference>
<dbReference type="InterPro" id="IPR027843">
    <property type="entry name" value="DUF4440"/>
</dbReference>
<dbReference type="Pfam" id="PF14534">
    <property type="entry name" value="DUF4440"/>
    <property type="match status" value="1"/>
</dbReference>
<dbReference type="EMBL" id="FRCX01000019">
    <property type="protein sequence ID" value="SHN43867.1"/>
    <property type="molecule type" value="Genomic_DNA"/>
</dbReference>
<name>A0A1M7RC51_9BURK</name>